<dbReference type="AlphaFoldDB" id="A0A239PFB7"/>
<dbReference type="OrthoDB" id="3237509at2"/>
<dbReference type="InterPro" id="IPR000835">
    <property type="entry name" value="HTH_MarR-typ"/>
</dbReference>
<sequence length="155" mass="17065">MMYESCVRNGLLSQLCRTTNSLRAHLERTVLRDEDLRWSEFDALALICSEPNLQVRAVVAKTGTSRARIAEILAVLVQREFVERRAGSAGRGDSLRPTPVGEAFAARVGRLIGDQERLILAGVPDSVESLVEDLTYVADRSRDLAARARTARDAA</sequence>
<gene>
    <name evidence="2" type="ORF">SAMN05421812_12564</name>
</gene>
<reference evidence="2 3" key="1">
    <citation type="submission" date="2017-06" db="EMBL/GenBank/DDBJ databases">
        <authorList>
            <person name="Kim H.J."/>
            <person name="Triplett B.A."/>
        </authorList>
    </citation>
    <scope>NUCLEOTIDE SEQUENCE [LARGE SCALE GENOMIC DNA]</scope>
    <source>
        <strain evidence="2 3">CGMCC 4.5593</strain>
    </source>
</reference>
<proteinExistence type="predicted"/>
<organism evidence="2 3">
    <name type="scientific">Asanoa hainanensis</name>
    <dbReference type="NCBI Taxonomy" id="560556"/>
    <lineage>
        <taxon>Bacteria</taxon>
        <taxon>Bacillati</taxon>
        <taxon>Actinomycetota</taxon>
        <taxon>Actinomycetes</taxon>
        <taxon>Micromonosporales</taxon>
        <taxon>Micromonosporaceae</taxon>
        <taxon>Asanoa</taxon>
    </lineage>
</organism>
<dbReference type="InterPro" id="IPR036388">
    <property type="entry name" value="WH-like_DNA-bd_sf"/>
</dbReference>
<evidence type="ECO:0000313" key="2">
    <source>
        <dbReference type="EMBL" id="SNT65721.1"/>
    </source>
</evidence>
<dbReference type="InterPro" id="IPR036390">
    <property type="entry name" value="WH_DNA-bd_sf"/>
</dbReference>
<protein>
    <recommendedName>
        <fullName evidence="1">HTH marR-type domain-containing protein</fullName>
    </recommendedName>
</protein>
<dbReference type="GO" id="GO:0003700">
    <property type="term" value="F:DNA-binding transcription factor activity"/>
    <property type="evidence" value="ECO:0007669"/>
    <property type="project" value="InterPro"/>
</dbReference>
<evidence type="ECO:0000259" key="1">
    <source>
        <dbReference type="Pfam" id="PF12802"/>
    </source>
</evidence>
<keyword evidence="3" id="KW-1185">Reference proteome</keyword>
<evidence type="ECO:0000313" key="3">
    <source>
        <dbReference type="Proteomes" id="UP000198362"/>
    </source>
</evidence>
<dbReference type="Pfam" id="PF12802">
    <property type="entry name" value="MarR_2"/>
    <property type="match status" value="1"/>
</dbReference>
<feature type="domain" description="HTH marR-type" evidence="1">
    <location>
        <begin position="35"/>
        <end position="91"/>
    </location>
</feature>
<dbReference type="EMBL" id="FZPH01000025">
    <property type="protein sequence ID" value="SNT65721.1"/>
    <property type="molecule type" value="Genomic_DNA"/>
</dbReference>
<dbReference type="SUPFAM" id="SSF46785">
    <property type="entry name" value="Winged helix' DNA-binding domain"/>
    <property type="match status" value="1"/>
</dbReference>
<name>A0A239PFB7_9ACTN</name>
<dbReference type="Proteomes" id="UP000198362">
    <property type="component" value="Unassembled WGS sequence"/>
</dbReference>
<accession>A0A239PFB7</accession>
<dbReference type="Gene3D" id="1.10.10.10">
    <property type="entry name" value="Winged helix-like DNA-binding domain superfamily/Winged helix DNA-binding domain"/>
    <property type="match status" value="1"/>
</dbReference>
<dbReference type="RefSeq" id="WP_089255399.1">
    <property type="nucleotide sequence ID" value="NZ_FZPH01000025.1"/>
</dbReference>